<dbReference type="EMBL" id="BKCJ010350323">
    <property type="protein sequence ID" value="GEZ97704.1"/>
    <property type="molecule type" value="Genomic_DNA"/>
</dbReference>
<evidence type="ECO:0000313" key="1">
    <source>
        <dbReference type="EMBL" id="GEZ97704.1"/>
    </source>
</evidence>
<name>A0A699IYU0_TANCI</name>
<protein>
    <submittedName>
        <fullName evidence="1">Uncharacterized protein</fullName>
    </submittedName>
</protein>
<accession>A0A699IYU0</accession>
<sequence>MYTRASTNSMHNEEKKRPAYLHTTTHHRTICSFRRHYHLLHEQLANIVGGHNDCKCYRLFFKPLSTCTELSTELLLAFAWWRQYELTVYCIESCFHYKWRLPQEFSILIHGSIHRHLTDLKRRTNCNVVITIYK</sequence>
<reference evidence="1" key="1">
    <citation type="journal article" date="2019" name="Sci. Rep.">
        <title>Draft genome of Tanacetum cinerariifolium, the natural source of mosquito coil.</title>
        <authorList>
            <person name="Yamashiro T."/>
            <person name="Shiraishi A."/>
            <person name="Satake H."/>
            <person name="Nakayama K."/>
        </authorList>
    </citation>
    <scope>NUCLEOTIDE SEQUENCE</scope>
</reference>
<organism evidence="1">
    <name type="scientific">Tanacetum cinerariifolium</name>
    <name type="common">Dalmatian daisy</name>
    <name type="synonym">Chrysanthemum cinerariifolium</name>
    <dbReference type="NCBI Taxonomy" id="118510"/>
    <lineage>
        <taxon>Eukaryota</taxon>
        <taxon>Viridiplantae</taxon>
        <taxon>Streptophyta</taxon>
        <taxon>Embryophyta</taxon>
        <taxon>Tracheophyta</taxon>
        <taxon>Spermatophyta</taxon>
        <taxon>Magnoliopsida</taxon>
        <taxon>eudicotyledons</taxon>
        <taxon>Gunneridae</taxon>
        <taxon>Pentapetalae</taxon>
        <taxon>asterids</taxon>
        <taxon>campanulids</taxon>
        <taxon>Asterales</taxon>
        <taxon>Asteraceae</taxon>
        <taxon>Asteroideae</taxon>
        <taxon>Anthemideae</taxon>
        <taxon>Anthemidinae</taxon>
        <taxon>Tanacetum</taxon>
    </lineage>
</organism>
<proteinExistence type="predicted"/>
<comment type="caution">
    <text evidence="1">The sequence shown here is derived from an EMBL/GenBank/DDBJ whole genome shotgun (WGS) entry which is preliminary data.</text>
</comment>
<dbReference type="AlphaFoldDB" id="A0A699IYU0"/>
<gene>
    <name evidence="1" type="ORF">Tci_569677</name>
</gene>